<evidence type="ECO:0000256" key="4">
    <source>
        <dbReference type="SAM" id="Phobius"/>
    </source>
</evidence>
<sequence length="527" mass="56436">MGEKNPVLIGGTTSEKSSGLVEAFVRTVRRRWYLLVAGIVVGALVGVGVSALQPRVYAADATGIVTTDNNNSIGLASTTDTLAKSKATQYKSLATSRGVAEDAIKATGYDLSPQQALGMVSVAVPLDTAQIQVTIRSHDPDSARELADAWIKALAANVERVETGGNSAAPEKSQDSEDSEEAQADPANSVLKFIEYVQAETPTSPVSPNVKLNAALGALALLVVVLLVLLLQAFRDRSIRSVEILREVMGNSPLLGTIPLSDALRESRLLPSDSGDATSRRRDFTLIESFKELRTNLQFMNPDRPPRRFVVTSCLPADGKSTVADNLAIALAQGGEPIYLVDADLRRPTVAKSFGLIEDVGLTDVIIGRAEEDDVIQQAHAYPNLFVLAAGHIPPNPSEILASERFSAMIDRLAEKGTVIMDAPPLLPVSDSAILATRFDGALVVVEAGNTTRDQLGKALQNLDQVNAQLLGTVLNKVPTKGSEAGYYRYYGENYYYDESGDDSSGRTKRSRTKRSKRESRKAASGV</sequence>
<keyword evidence="5" id="KW-0418">Kinase</keyword>
<protein>
    <submittedName>
        <fullName evidence="5">Polysaccharide biosynthesis tyrosine autokinase</fullName>
        <ecNumber evidence="5">2.7.10.2</ecNumber>
    </submittedName>
</protein>
<dbReference type="InterPro" id="IPR050445">
    <property type="entry name" value="Bact_polysacc_biosynth/exp"/>
</dbReference>
<dbReference type="OrthoDB" id="9812433at2"/>
<accession>A0A7K1LK00</accession>
<feature type="region of interest" description="Disordered" evidence="3">
    <location>
        <begin position="499"/>
        <end position="527"/>
    </location>
</feature>
<dbReference type="EMBL" id="WOGT01000006">
    <property type="protein sequence ID" value="MUN55526.1"/>
    <property type="molecule type" value="Genomic_DNA"/>
</dbReference>
<name>A0A7K1LK00_9MICC</name>
<evidence type="ECO:0000256" key="2">
    <source>
        <dbReference type="ARBA" id="ARBA00022840"/>
    </source>
</evidence>
<dbReference type="PANTHER" id="PTHR32309">
    <property type="entry name" value="TYROSINE-PROTEIN KINASE"/>
    <property type="match status" value="1"/>
</dbReference>
<keyword evidence="1" id="KW-0547">Nucleotide-binding</keyword>
<dbReference type="CDD" id="cd05387">
    <property type="entry name" value="BY-kinase"/>
    <property type="match status" value="1"/>
</dbReference>
<dbReference type="EC" id="2.7.10.2" evidence="5"/>
<dbReference type="Gene3D" id="3.40.50.300">
    <property type="entry name" value="P-loop containing nucleotide triphosphate hydrolases"/>
    <property type="match status" value="1"/>
</dbReference>
<keyword evidence="4" id="KW-0472">Membrane</keyword>
<evidence type="ECO:0000256" key="3">
    <source>
        <dbReference type="SAM" id="MobiDB-lite"/>
    </source>
</evidence>
<keyword evidence="4" id="KW-1133">Transmembrane helix</keyword>
<comment type="caution">
    <text evidence="5">The sequence shown here is derived from an EMBL/GenBank/DDBJ whole genome shotgun (WGS) entry which is preliminary data.</text>
</comment>
<keyword evidence="2" id="KW-0067">ATP-binding</keyword>
<dbReference type="AlphaFoldDB" id="A0A7K1LK00"/>
<feature type="region of interest" description="Disordered" evidence="3">
    <location>
        <begin position="162"/>
        <end position="184"/>
    </location>
</feature>
<feature type="transmembrane region" description="Helical" evidence="4">
    <location>
        <begin position="212"/>
        <end position="231"/>
    </location>
</feature>
<dbReference type="PANTHER" id="PTHR32309:SF13">
    <property type="entry name" value="FERRIC ENTEROBACTIN TRANSPORT PROTEIN FEPE"/>
    <property type="match status" value="1"/>
</dbReference>
<dbReference type="RefSeq" id="WP_129315268.1">
    <property type="nucleotide sequence ID" value="NZ_NOIQ01000005.1"/>
</dbReference>
<gene>
    <name evidence="5" type="ORF">GMA10_09940</name>
</gene>
<dbReference type="GO" id="GO:0004715">
    <property type="term" value="F:non-membrane spanning protein tyrosine kinase activity"/>
    <property type="evidence" value="ECO:0007669"/>
    <property type="project" value="UniProtKB-EC"/>
</dbReference>
<dbReference type="GO" id="GO:0005524">
    <property type="term" value="F:ATP binding"/>
    <property type="evidence" value="ECO:0007669"/>
    <property type="project" value="UniProtKB-KW"/>
</dbReference>
<dbReference type="NCBIfam" id="TIGR01007">
    <property type="entry name" value="eps_fam"/>
    <property type="match status" value="1"/>
</dbReference>
<evidence type="ECO:0000313" key="5">
    <source>
        <dbReference type="EMBL" id="MUN55526.1"/>
    </source>
</evidence>
<dbReference type="Proteomes" id="UP000462152">
    <property type="component" value="Unassembled WGS sequence"/>
</dbReference>
<dbReference type="InterPro" id="IPR027417">
    <property type="entry name" value="P-loop_NTPase"/>
</dbReference>
<dbReference type="SUPFAM" id="SSF52540">
    <property type="entry name" value="P-loop containing nucleoside triphosphate hydrolases"/>
    <property type="match status" value="1"/>
</dbReference>
<organism evidence="5 6">
    <name type="scientific">Rothia koreensis</name>
    <dbReference type="NCBI Taxonomy" id="592378"/>
    <lineage>
        <taxon>Bacteria</taxon>
        <taxon>Bacillati</taxon>
        <taxon>Actinomycetota</taxon>
        <taxon>Actinomycetes</taxon>
        <taxon>Micrococcales</taxon>
        <taxon>Micrococcaceae</taxon>
        <taxon>Rothia</taxon>
    </lineage>
</organism>
<keyword evidence="5" id="KW-0808">Transferase</keyword>
<keyword evidence="4" id="KW-0812">Transmembrane</keyword>
<proteinExistence type="predicted"/>
<dbReference type="InterPro" id="IPR005702">
    <property type="entry name" value="Wzc-like_C"/>
</dbReference>
<reference evidence="5 6" key="1">
    <citation type="submission" date="2019-12" db="EMBL/GenBank/DDBJ databases">
        <authorList>
            <person name="Li J."/>
            <person name="Shi Y."/>
            <person name="Xu G."/>
            <person name="Xiao D."/>
            <person name="Ran X."/>
        </authorList>
    </citation>
    <scope>NUCLEOTIDE SEQUENCE [LARGE SCALE GENOMIC DNA]</scope>
    <source>
        <strain evidence="5 6">JCM 15915</strain>
    </source>
</reference>
<evidence type="ECO:0000256" key="1">
    <source>
        <dbReference type="ARBA" id="ARBA00022741"/>
    </source>
</evidence>
<feature type="compositionally biased region" description="Basic residues" evidence="3">
    <location>
        <begin position="507"/>
        <end position="520"/>
    </location>
</feature>
<feature type="transmembrane region" description="Helical" evidence="4">
    <location>
        <begin position="32"/>
        <end position="52"/>
    </location>
</feature>
<keyword evidence="6" id="KW-1185">Reference proteome</keyword>
<evidence type="ECO:0000313" key="6">
    <source>
        <dbReference type="Proteomes" id="UP000462152"/>
    </source>
</evidence>